<feature type="domain" description="CUB" evidence="4">
    <location>
        <begin position="1"/>
        <end position="85"/>
    </location>
</feature>
<dbReference type="PANTHER" id="PTHR24251">
    <property type="entry name" value="OVOCHYMASE-RELATED"/>
    <property type="match status" value="1"/>
</dbReference>
<proteinExistence type="predicted"/>
<dbReference type="PANTHER" id="PTHR24251:SF26">
    <property type="entry name" value="NEUROPILIN AND TOLLOID-LIKE PROTEIN 2"/>
    <property type="match status" value="1"/>
</dbReference>
<comment type="caution">
    <text evidence="3">Lacks conserved residue(s) required for the propagation of feature annotation.</text>
</comment>
<dbReference type="SMART" id="SM00042">
    <property type="entry name" value="CUB"/>
    <property type="match status" value="2"/>
</dbReference>
<dbReference type="Proteomes" id="UP000193380">
    <property type="component" value="Unassembled WGS sequence"/>
</dbReference>
<dbReference type="AlphaFoldDB" id="A0A060VME4"/>
<protein>
    <recommendedName>
        <fullName evidence="4">CUB domain-containing protein</fullName>
    </recommendedName>
</protein>
<gene>
    <name evidence="5" type="ORF">GSONMT00064165001</name>
</gene>
<dbReference type="PaxDb" id="8022-A0A060VME4"/>
<evidence type="ECO:0000256" key="1">
    <source>
        <dbReference type="ARBA" id="ARBA00022737"/>
    </source>
</evidence>
<accession>A0A060VME4</accession>
<dbReference type="InterPro" id="IPR035914">
    <property type="entry name" value="Sperma_CUB_dom_sf"/>
</dbReference>
<keyword evidence="2" id="KW-1015">Disulfide bond</keyword>
<dbReference type="FunFam" id="2.60.120.290:FF:000016">
    <property type="entry name" value="neuropilin and tolloid-like protein 2"/>
    <property type="match status" value="1"/>
</dbReference>
<evidence type="ECO:0000313" key="5">
    <source>
        <dbReference type="EMBL" id="CDQ55981.1"/>
    </source>
</evidence>
<evidence type="ECO:0000259" key="4">
    <source>
        <dbReference type="PROSITE" id="PS01180"/>
    </source>
</evidence>
<reference evidence="5" key="1">
    <citation type="journal article" date="2014" name="Nat. Commun.">
        <title>The rainbow trout genome provides novel insights into evolution after whole-genome duplication in vertebrates.</title>
        <authorList>
            <person name="Berthelot C."/>
            <person name="Brunet F."/>
            <person name="Chalopin D."/>
            <person name="Juanchich A."/>
            <person name="Bernard M."/>
            <person name="Noel B."/>
            <person name="Bento P."/>
            <person name="Da Silva C."/>
            <person name="Labadie K."/>
            <person name="Alberti A."/>
            <person name="Aury J.M."/>
            <person name="Louis A."/>
            <person name="Dehais P."/>
            <person name="Bardou P."/>
            <person name="Montfort J."/>
            <person name="Klopp C."/>
            <person name="Cabau C."/>
            <person name="Gaspin C."/>
            <person name="Thorgaard G.H."/>
            <person name="Boussaha M."/>
            <person name="Quillet E."/>
            <person name="Guyomard R."/>
            <person name="Galiana D."/>
            <person name="Bobe J."/>
            <person name="Volff J.N."/>
            <person name="Genet C."/>
            <person name="Wincker P."/>
            <person name="Jaillon O."/>
            <person name="Roest Crollius H."/>
            <person name="Guiguen Y."/>
        </authorList>
    </citation>
    <scope>NUCLEOTIDE SEQUENCE [LARGE SCALE GENOMIC DNA]</scope>
</reference>
<dbReference type="Pfam" id="PF00431">
    <property type="entry name" value="CUB"/>
    <property type="match status" value="2"/>
</dbReference>
<dbReference type="EMBL" id="FR904258">
    <property type="protein sequence ID" value="CDQ55981.1"/>
    <property type="molecule type" value="Genomic_DNA"/>
</dbReference>
<dbReference type="PROSITE" id="PS01180">
    <property type="entry name" value="CUB"/>
    <property type="match status" value="2"/>
</dbReference>
<dbReference type="GO" id="GO:0035255">
    <property type="term" value="F:ionotropic glutamate receptor binding"/>
    <property type="evidence" value="ECO:0007669"/>
    <property type="project" value="TreeGrafter"/>
</dbReference>
<sequence length="254" mass="29135">MQRALPRQRIQLAFDKNYYMEPSFECRFDHIEVRDGPFGFSPIIDRFCGSKSPGLVTSTGRFMWIKFTSDEELEGVGFRIKYTFIAAHPQIYCQGPHFTCLLPSNNCQFEIGGYDGVIRSSQVEEEDKIKPGDALDCIWTIRAPPQSKIFIRFLEYQMEHSNECDKNFVAVYDGSSAIENLKAKFCSTVANDVMLTNGVGVVRMWADEKSRLSRFQMLFTSFVDRECSPSFVSPPKNMLLAVIVGRLNQELIWR</sequence>
<dbReference type="STRING" id="8022.A0A060VME4"/>
<evidence type="ECO:0000256" key="3">
    <source>
        <dbReference type="PROSITE-ProRule" id="PRU00059"/>
    </source>
</evidence>
<reference evidence="5" key="2">
    <citation type="submission" date="2014-03" db="EMBL/GenBank/DDBJ databases">
        <authorList>
            <person name="Genoscope - CEA"/>
        </authorList>
    </citation>
    <scope>NUCLEOTIDE SEQUENCE</scope>
</reference>
<feature type="domain" description="CUB" evidence="4">
    <location>
        <begin position="107"/>
        <end position="222"/>
    </location>
</feature>
<dbReference type="InterPro" id="IPR000859">
    <property type="entry name" value="CUB_dom"/>
</dbReference>
<dbReference type="SUPFAM" id="SSF49854">
    <property type="entry name" value="Spermadhesin, CUB domain"/>
    <property type="match status" value="2"/>
</dbReference>
<evidence type="ECO:0000313" key="6">
    <source>
        <dbReference type="Proteomes" id="UP000193380"/>
    </source>
</evidence>
<organism evidence="5 6">
    <name type="scientific">Oncorhynchus mykiss</name>
    <name type="common">Rainbow trout</name>
    <name type="synonym">Salmo gairdneri</name>
    <dbReference type="NCBI Taxonomy" id="8022"/>
    <lineage>
        <taxon>Eukaryota</taxon>
        <taxon>Metazoa</taxon>
        <taxon>Chordata</taxon>
        <taxon>Craniata</taxon>
        <taxon>Vertebrata</taxon>
        <taxon>Euteleostomi</taxon>
        <taxon>Actinopterygii</taxon>
        <taxon>Neopterygii</taxon>
        <taxon>Teleostei</taxon>
        <taxon>Protacanthopterygii</taxon>
        <taxon>Salmoniformes</taxon>
        <taxon>Salmonidae</taxon>
        <taxon>Salmoninae</taxon>
        <taxon>Oncorhynchus</taxon>
    </lineage>
</organism>
<evidence type="ECO:0000256" key="2">
    <source>
        <dbReference type="ARBA" id="ARBA00023157"/>
    </source>
</evidence>
<dbReference type="CDD" id="cd00041">
    <property type="entry name" value="CUB"/>
    <property type="match status" value="2"/>
</dbReference>
<dbReference type="Gene3D" id="2.60.120.290">
    <property type="entry name" value="Spermadhesin, CUB domain"/>
    <property type="match status" value="2"/>
</dbReference>
<keyword evidence="1" id="KW-0677">Repeat</keyword>
<name>A0A060VME4_ONCMY</name>
<dbReference type="GO" id="GO:0014069">
    <property type="term" value="C:postsynaptic density"/>
    <property type="evidence" value="ECO:0007669"/>
    <property type="project" value="TreeGrafter"/>
</dbReference>